<reference evidence="2" key="1">
    <citation type="submission" date="2014-09" db="EMBL/GenBank/DDBJ databases">
        <authorList>
            <person name="Magalhaes I.L.F."/>
            <person name="Oliveira U."/>
            <person name="Santos F.R."/>
            <person name="Vidigal T.H.D.A."/>
            <person name="Brescovit A.D."/>
            <person name="Santos A.J."/>
        </authorList>
    </citation>
    <scope>NUCLEOTIDE SEQUENCE</scope>
    <source>
        <tissue evidence="2">Shoot tissue taken approximately 20 cm above the soil surface</tissue>
    </source>
</reference>
<evidence type="ECO:0000259" key="1">
    <source>
        <dbReference type="Pfam" id="PF26130"/>
    </source>
</evidence>
<accession>A0A0A9HK09</accession>
<dbReference type="Pfam" id="PF26130">
    <property type="entry name" value="PB1-like"/>
    <property type="match status" value="1"/>
</dbReference>
<evidence type="ECO:0000313" key="2">
    <source>
        <dbReference type="EMBL" id="JAE36134.1"/>
    </source>
</evidence>
<name>A0A0A9HK09_ARUDO</name>
<dbReference type="AlphaFoldDB" id="A0A0A9HK09"/>
<reference evidence="2" key="2">
    <citation type="journal article" date="2015" name="Data Brief">
        <title>Shoot transcriptome of the giant reed, Arundo donax.</title>
        <authorList>
            <person name="Barrero R.A."/>
            <person name="Guerrero F.D."/>
            <person name="Moolhuijzen P."/>
            <person name="Goolsby J.A."/>
            <person name="Tidwell J."/>
            <person name="Bellgard S.E."/>
            <person name="Bellgard M.I."/>
        </authorList>
    </citation>
    <scope>NUCLEOTIDE SEQUENCE</scope>
    <source>
        <tissue evidence="2">Shoot tissue taken approximately 20 cm above the soil surface</tissue>
    </source>
</reference>
<dbReference type="EMBL" id="GBRH01161762">
    <property type="protein sequence ID" value="JAE36134.1"/>
    <property type="molecule type" value="Transcribed_RNA"/>
</dbReference>
<feature type="domain" description="PB1-like" evidence="1">
    <location>
        <begin position="5"/>
        <end position="87"/>
    </location>
</feature>
<sequence length="88" mass="9824">MDDGDKLAIRFRYGGEFLFDGNKMHYVGGAEGISHIERDLISLPEIVDHLKDHGVDVEGILLHWLLPGKGLDNGLTVLNDDKVCQYMS</sequence>
<proteinExistence type="predicted"/>
<organism evidence="2">
    <name type="scientific">Arundo donax</name>
    <name type="common">Giant reed</name>
    <name type="synonym">Donax arundinaceus</name>
    <dbReference type="NCBI Taxonomy" id="35708"/>
    <lineage>
        <taxon>Eukaryota</taxon>
        <taxon>Viridiplantae</taxon>
        <taxon>Streptophyta</taxon>
        <taxon>Embryophyta</taxon>
        <taxon>Tracheophyta</taxon>
        <taxon>Spermatophyta</taxon>
        <taxon>Magnoliopsida</taxon>
        <taxon>Liliopsida</taxon>
        <taxon>Poales</taxon>
        <taxon>Poaceae</taxon>
        <taxon>PACMAD clade</taxon>
        <taxon>Arundinoideae</taxon>
        <taxon>Arundineae</taxon>
        <taxon>Arundo</taxon>
    </lineage>
</organism>
<dbReference type="InterPro" id="IPR058594">
    <property type="entry name" value="PB1-like_dom_pln"/>
</dbReference>
<protein>
    <recommendedName>
        <fullName evidence="1">PB1-like domain-containing protein</fullName>
    </recommendedName>
</protein>